<evidence type="ECO:0000313" key="1">
    <source>
        <dbReference type="EMBL" id="KAD3068886.1"/>
    </source>
</evidence>
<dbReference type="Proteomes" id="UP000326396">
    <property type="component" value="Linkage Group LG7"/>
</dbReference>
<proteinExistence type="predicted"/>
<dbReference type="PANTHER" id="PTHR37214">
    <property type="entry name" value="CYTOMEGALOVIRUS UL139 PROTEIN"/>
    <property type="match status" value="1"/>
</dbReference>
<evidence type="ECO:0000313" key="2">
    <source>
        <dbReference type="Proteomes" id="UP000326396"/>
    </source>
</evidence>
<protein>
    <submittedName>
        <fullName evidence="1">Uncharacterized protein</fullName>
    </submittedName>
</protein>
<dbReference type="EMBL" id="SZYD01000017">
    <property type="protein sequence ID" value="KAD3068886.1"/>
    <property type="molecule type" value="Genomic_DNA"/>
</dbReference>
<keyword evidence="2" id="KW-1185">Reference proteome</keyword>
<reference evidence="1 2" key="1">
    <citation type="submission" date="2019-05" db="EMBL/GenBank/DDBJ databases">
        <title>Mikania micrantha, genome provides insights into the molecular mechanism of rapid growth.</title>
        <authorList>
            <person name="Liu B."/>
        </authorList>
    </citation>
    <scope>NUCLEOTIDE SEQUENCE [LARGE SCALE GENOMIC DNA]</scope>
    <source>
        <strain evidence="1">NLD-2019</strain>
        <tissue evidence="1">Leaf</tissue>
    </source>
</reference>
<comment type="caution">
    <text evidence="1">The sequence shown here is derived from an EMBL/GenBank/DDBJ whole genome shotgun (WGS) entry which is preliminary data.</text>
</comment>
<sequence>MLSQLLTHILCTSDCFVGREKVFENLEELDKEKDKYYALKARDIDEFRVKAEIFSIECERRVEELRCCVNELNSCFIQLQHSIGYSENPYLAAAEMRNMNF</sequence>
<gene>
    <name evidence="1" type="ORF">E3N88_36766</name>
</gene>
<organism evidence="1 2">
    <name type="scientific">Mikania micrantha</name>
    <name type="common">bitter vine</name>
    <dbReference type="NCBI Taxonomy" id="192012"/>
    <lineage>
        <taxon>Eukaryota</taxon>
        <taxon>Viridiplantae</taxon>
        <taxon>Streptophyta</taxon>
        <taxon>Embryophyta</taxon>
        <taxon>Tracheophyta</taxon>
        <taxon>Spermatophyta</taxon>
        <taxon>Magnoliopsida</taxon>
        <taxon>eudicotyledons</taxon>
        <taxon>Gunneridae</taxon>
        <taxon>Pentapetalae</taxon>
        <taxon>asterids</taxon>
        <taxon>campanulids</taxon>
        <taxon>Asterales</taxon>
        <taxon>Asteraceae</taxon>
        <taxon>Asteroideae</taxon>
        <taxon>Heliantheae alliance</taxon>
        <taxon>Eupatorieae</taxon>
        <taxon>Mikania</taxon>
    </lineage>
</organism>
<accession>A0A5N6M5N8</accession>
<dbReference type="AlphaFoldDB" id="A0A5N6M5N8"/>
<dbReference type="PANTHER" id="PTHR37214:SF2">
    <property type="entry name" value="CYTOMEGALOVIRUS UL139 PROTEIN"/>
    <property type="match status" value="1"/>
</dbReference>
<name>A0A5N6M5N8_9ASTR</name>
<dbReference type="OrthoDB" id="1903594at2759"/>